<reference evidence="1" key="1">
    <citation type="submission" date="2022-09" db="EMBL/GenBank/DDBJ databases">
        <title>A Global Phylogenomic Analysis of the Shiitake Genus Lentinula.</title>
        <authorList>
            <consortium name="DOE Joint Genome Institute"/>
            <person name="Sierra-Patev S."/>
            <person name="Min B."/>
            <person name="Naranjo-Ortiz M."/>
            <person name="Looney B."/>
            <person name="Konkel Z."/>
            <person name="Slot J.C."/>
            <person name="Sakamoto Y."/>
            <person name="Steenwyk J.L."/>
            <person name="Rokas A."/>
            <person name="Carro J."/>
            <person name="Camarero S."/>
            <person name="Ferreira P."/>
            <person name="Molpeceres G."/>
            <person name="Ruiz-Duenas F.J."/>
            <person name="Serrano A."/>
            <person name="Henrissat B."/>
            <person name="Drula E."/>
            <person name="Hughes K.W."/>
            <person name="Mata J.L."/>
            <person name="Ishikawa N.K."/>
            <person name="Vargas-Isla R."/>
            <person name="Ushijima S."/>
            <person name="Smith C.A."/>
            <person name="Ahrendt S."/>
            <person name="Andreopoulos W."/>
            <person name="He G."/>
            <person name="Labutti K."/>
            <person name="Lipzen A."/>
            <person name="Ng V."/>
            <person name="Riley R."/>
            <person name="Sandor L."/>
            <person name="Barry K."/>
            <person name="Martinez A.T."/>
            <person name="Xiao Y."/>
            <person name="Gibbons J.G."/>
            <person name="Terashima K."/>
            <person name="Grigoriev I.V."/>
            <person name="Hibbett D.S."/>
        </authorList>
    </citation>
    <scope>NUCLEOTIDE SEQUENCE</scope>
    <source>
        <strain evidence="1">TMI1499</strain>
    </source>
</reference>
<comment type="caution">
    <text evidence="1">The sequence shown here is derived from an EMBL/GenBank/DDBJ whole genome shotgun (WGS) entry which is preliminary data.</text>
</comment>
<gene>
    <name evidence="1" type="ORF">F5876DRAFT_91409</name>
</gene>
<accession>A0ACC1TM50</accession>
<protein>
    <submittedName>
        <fullName evidence="1">Uncharacterized protein</fullName>
    </submittedName>
</protein>
<evidence type="ECO:0000313" key="1">
    <source>
        <dbReference type="EMBL" id="KAJ3805668.1"/>
    </source>
</evidence>
<name>A0ACC1TM50_9AGAR</name>
<sequence length="187" mass="21433">MFGFSIAILGGQGLNSDQEATLAGIPETIETLEGKFNLDVDCVPYAIFKYYLFFDWFGKFLALPDIEEYGNKFCDTVCSHQTIPNDKTDQTDGRFFHEFHAHDGQLFIANRGEEGRWFFVFNADFFNVEGNYIRGKTSSTGMMAMSWIIQGPHEPNAGDAEHCHYLPLIDDLVKGFTRVYQWDPRDR</sequence>
<keyword evidence="2" id="KW-1185">Reference proteome</keyword>
<evidence type="ECO:0000313" key="2">
    <source>
        <dbReference type="Proteomes" id="UP001163835"/>
    </source>
</evidence>
<dbReference type="Proteomes" id="UP001163835">
    <property type="component" value="Unassembled WGS sequence"/>
</dbReference>
<organism evidence="1 2">
    <name type="scientific">Lentinula aff. lateritia</name>
    <dbReference type="NCBI Taxonomy" id="2804960"/>
    <lineage>
        <taxon>Eukaryota</taxon>
        <taxon>Fungi</taxon>
        <taxon>Dikarya</taxon>
        <taxon>Basidiomycota</taxon>
        <taxon>Agaricomycotina</taxon>
        <taxon>Agaricomycetes</taxon>
        <taxon>Agaricomycetidae</taxon>
        <taxon>Agaricales</taxon>
        <taxon>Marasmiineae</taxon>
        <taxon>Omphalotaceae</taxon>
        <taxon>Lentinula</taxon>
    </lineage>
</organism>
<proteinExistence type="predicted"/>
<dbReference type="EMBL" id="MU795552">
    <property type="protein sequence ID" value="KAJ3805668.1"/>
    <property type="molecule type" value="Genomic_DNA"/>
</dbReference>